<accession>A0A2W5KJ34</accession>
<proteinExistence type="inferred from homology"/>
<dbReference type="Proteomes" id="UP000249046">
    <property type="component" value="Unassembled WGS sequence"/>
</dbReference>
<dbReference type="InterPro" id="IPR007607">
    <property type="entry name" value="BacA/B"/>
</dbReference>
<evidence type="ECO:0000313" key="2">
    <source>
        <dbReference type="EMBL" id="PZQ15478.1"/>
    </source>
</evidence>
<reference evidence="2 3" key="1">
    <citation type="submission" date="2017-08" db="EMBL/GenBank/DDBJ databases">
        <title>Infants hospitalized years apart are colonized by the same room-sourced microbial strains.</title>
        <authorList>
            <person name="Brooks B."/>
            <person name="Olm M.R."/>
            <person name="Firek B.A."/>
            <person name="Baker R."/>
            <person name="Thomas B.C."/>
            <person name="Morowitz M.J."/>
            <person name="Banfield J.F."/>
        </authorList>
    </citation>
    <scope>NUCLEOTIDE SEQUENCE [LARGE SCALE GENOMIC DNA]</scope>
    <source>
        <strain evidence="2">S2_005_003_R2_42</strain>
    </source>
</reference>
<dbReference type="PANTHER" id="PTHR35024:SF4">
    <property type="entry name" value="POLYMER-FORMING CYTOSKELETAL PROTEIN"/>
    <property type="match status" value="1"/>
</dbReference>
<gene>
    <name evidence="2" type="ORF">DI564_09135</name>
</gene>
<dbReference type="Pfam" id="PF04519">
    <property type="entry name" value="Bactofilin"/>
    <property type="match status" value="1"/>
</dbReference>
<evidence type="ECO:0008006" key="4">
    <source>
        <dbReference type="Google" id="ProtNLM"/>
    </source>
</evidence>
<protein>
    <recommendedName>
        <fullName evidence="4">Integral membrane protein CcmA involved in cell shape determination</fullName>
    </recommendedName>
</protein>
<sequence>MWGNGKSGGGKPVAAITTLIAEGTVIRGDVRFDGGLHLDGIIEGSITAEGSEAVLTLSNKGRVHGTISTSNAVINGQVLGDIVAVQRLELAGDARVEGNVYYRVLEMAAGAQINGKMVYQGEAVRQLAGPEPVPAEA</sequence>
<dbReference type="AlphaFoldDB" id="A0A2W5KJ34"/>
<organism evidence="2 3">
    <name type="scientific">Rhodanobacter denitrificans</name>
    <dbReference type="NCBI Taxonomy" id="666685"/>
    <lineage>
        <taxon>Bacteria</taxon>
        <taxon>Pseudomonadati</taxon>
        <taxon>Pseudomonadota</taxon>
        <taxon>Gammaproteobacteria</taxon>
        <taxon>Lysobacterales</taxon>
        <taxon>Rhodanobacteraceae</taxon>
        <taxon>Rhodanobacter</taxon>
    </lineage>
</organism>
<dbReference type="PANTHER" id="PTHR35024">
    <property type="entry name" value="HYPOTHETICAL CYTOSOLIC PROTEIN"/>
    <property type="match status" value="1"/>
</dbReference>
<name>A0A2W5KJ34_9GAMM</name>
<comment type="similarity">
    <text evidence="1">Belongs to the bactofilin family.</text>
</comment>
<comment type="caution">
    <text evidence="2">The sequence shown here is derived from an EMBL/GenBank/DDBJ whole genome shotgun (WGS) entry which is preliminary data.</text>
</comment>
<dbReference type="EMBL" id="QFPO01000006">
    <property type="protein sequence ID" value="PZQ15478.1"/>
    <property type="molecule type" value="Genomic_DNA"/>
</dbReference>
<evidence type="ECO:0000313" key="3">
    <source>
        <dbReference type="Proteomes" id="UP000249046"/>
    </source>
</evidence>
<evidence type="ECO:0000256" key="1">
    <source>
        <dbReference type="ARBA" id="ARBA00044755"/>
    </source>
</evidence>